<comment type="caution">
    <text evidence="3">The sequence shown here is derived from an EMBL/GenBank/DDBJ whole genome shotgun (WGS) entry which is preliminary data.</text>
</comment>
<organism evidence="3 4">
    <name type="scientific">Ureibacillus aquaedulcis</name>
    <dbReference type="NCBI Taxonomy" id="3058421"/>
    <lineage>
        <taxon>Bacteria</taxon>
        <taxon>Bacillati</taxon>
        <taxon>Bacillota</taxon>
        <taxon>Bacilli</taxon>
        <taxon>Bacillales</taxon>
        <taxon>Caryophanaceae</taxon>
        <taxon>Ureibacillus</taxon>
    </lineage>
</organism>
<dbReference type="RefSeq" id="WP_301139061.1">
    <property type="nucleotide sequence ID" value="NZ_JAUHTQ010000012.1"/>
</dbReference>
<evidence type="ECO:0000256" key="1">
    <source>
        <dbReference type="SAM" id="SignalP"/>
    </source>
</evidence>
<reference evidence="3" key="1">
    <citation type="submission" date="2023-07" db="EMBL/GenBank/DDBJ databases">
        <title>Ureibacillus sp. isolated from freshwater well.</title>
        <authorList>
            <person name="Kirdat K."/>
            <person name="Bhatt A."/>
            <person name="Teware R."/>
            <person name="Bhavsar Y."/>
            <person name="Yadav A."/>
        </authorList>
    </citation>
    <scope>NUCLEOTIDE SEQUENCE</scope>
    <source>
        <strain evidence="3">BA0131</strain>
    </source>
</reference>
<sequence>MKKFLGIIILCCLAVGLQSNALAANSSVEGLSNKQVSGFPDVKANHFAYEAVAWANEQGIVSGYKNGEFGPADKVTEAQFAAMLKDFFNLESVNNTQQKNSKPTEHWSDEAYYSLAAYGVPLNGYAEQSIRNQPVKRGEVAQALVYLAHDDLDLTQSIDFLLDHKISKGQNIGQKNDVLRYFGSENELTRAEAVTFLYNMTGQHLDEVSEVASSTYQENKDSSFDELVKKEEAIVDTDLNKVTEDEAKEIVGELMSGIVETFNRLGEEHNWSFDNPPDFKILRPELLNYASEDFTDGFLKTVKDEFFCSCDMPPYPQENLDIQFTLHENTGDRFVASSIELDNMISSGSTIYYTVVKENGKWVMDHYKWVSVEEEPVNLSWEEIKPYLDQQGQKVELLKTAQDNGEKIYIYKYVDQDIIMGIYANNSGHLWNVPAELYPQ</sequence>
<dbReference type="PROSITE" id="PS51272">
    <property type="entry name" value="SLH"/>
    <property type="match status" value="1"/>
</dbReference>
<dbReference type="InterPro" id="IPR051465">
    <property type="entry name" value="Cell_Envelope_Struct_Comp"/>
</dbReference>
<dbReference type="InterPro" id="IPR001119">
    <property type="entry name" value="SLH_dom"/>
</dbReference>
<feature type="chain" id="PRO_5046313231" evidence="1">
    <location>
        <begin position="24"/>
        <end position="440"/>
    </location>
</feature>
<proteinExistence type="predicted"/>
<dbReference type="Proteomes" id="UP001172743">
    <property type="component" value="Unassembled WGS sequence"/>
</dbReference>
<feature type="signal peptide" evidence="1">
    <location>
        <begin position="1"/>
        <end position="23"/>
    </location>
</feature>
<keyword evidence="1" id="KW-0732">Signal</keyword>
<evidence type="ECO:0000259" key="2">
    <source>
        <dbReference type="PROSITE" id="PS51272"/>
    </source>
</evidence>
<dbReference type="PANTHER" id="PTHR43308:SF5">
    <property type="entry name" value="S-LAYER PROTEIN _ PEPTIDOGLYCAN ENDO-BETA-N-ACETYLGLUCOSAMINIDASE"/>
    <property type="match status" value="1"/>
</dbReference>
<evidence type="ECO:0000313" key="3">
    <source>
        <dbReference type="EMBL" id="MDN4494753.1"/>
    </source>
</evidence>
<name>A0ABT8GTM3_9BACL</name>
<evidence type="ECO:0000313" key="4">
    <source>
        <dbReference type="Proteomes" id="UP001172743"/>
    </source>
</evidence>
<keyword evidence="4" id="KW-1185">Reference proteome</keyword>
<dbReference type="PANTHER" id="PTHR43308">
    <property type="entry name" value="OUTER MEMBRANE PROTEIN ALPHA-RELATED"/>
    <property type="match status" value="1"/>
</dbReference>
<dbReference type="EMBL" id="JAUHTQ010000012">
    <property type="protein sequence ID" value="MDN4494753.1"/>
    <property type="molecule type" value="Genomic_DNA"/>
</dbReference>
<feature type="domain" description="SLH" evidence="2">
    <location>
        <begin position="35"/>
        <end position="98"/>
    </location>
</feature>
<dbReference type="Pfam" id="PF00395">
    <property type="entry name" value="SLH"/>
    <property type="match status" value="1"/>
</dbReference>
<accession>A0ABT8GTM3</accession>
<gene>
    <name evidence="3" type="ORF">QYB95_14460</name>
</gene>
<protein>
    <submittedName>
        <fullName evidence="3">S-layer homology domain-containing protein</fullName>
    </submittedName>
</protein>